<keyword evidence="1" id="KW-0479">Metal-binding</keyword>
<dbReference type="PANTHER" id="PTHR35046:SF9">
    <property type="entry name" value="RNA-DIRECTED DNA POLYMERASE"/>
    <property type="match status" value="1"/>
</dbReference>
<gene>
    <name evidence="4" type="ORF">CR513_43177</name>
</gene>
<dbReference type="EMBL" id="QJKJ01009384">
    <property type="protein sequence ID" value="RDX76794.1"/>
    <property type="molecule type" value="Genomic_DNA"/>
</dbReference>
<dbReference type="InterPro" id="IPR001878">
    <property type="entry name" value="Znf_CCHC"/>
</dbReference>
<reference evidence="4" key="1">
    <citation type="submission" date="2018-05" db="EMBL/GenBank/DDBJ databases">
        <title>Draft genome of Mucuna pruriens seed.</title>
        <authorList>
            <person name="Nnadi N.E."/>
            <person name="Vos R."/>
            <person name="Hasami M.H."/>
            <person name="Devisetty U.K."/>
            <person name="Aguiy J.C."/>
        </authorList>
    </citation>
    <scope>NUCLEOTIDE SEQUENCE [LARGE SCALE GENOMIC DNA]</scope>
    <source>
        <strain evidence="4">JCA_2017</strain>
    </source>
</reference>
<dbReference type="OrthoDB" id="1747743at2759"/>
<accession>A0A371FEQ5</accession>
<dbReference type="AlphaFoldDB" id="A0A371FEQ5"/>
<dbReference type="SUPFAM" id="SSF57756">
    <property type="entry name" value="Retrovirus zinc finger-like domains"/>
    <property type="match status" value="1"/>
</dbReference>
<evidence type="ECO:0000256" key="2">
    <source>
        <dbReference type="SAM" id="MobiDB-lite"/>
    </source>
</evidence>
<dbReference type="SMART" id="SM00343">
    <property type="entry name" value="ZnF_C2HC"/>
    <property type="match status" value="1"/>
</dbReference>
<dbReference type="GO" id="GO:0008270">
    <property type="term" value="F:zinc ion binding"/>
    <property type="evidence" value="ECO:0007669"/>
    <property type="project" value="UniProtKB-KW"/>
</dbReference>
<feature type="compositionally biased region" description="Basic and acidic residues" evidence="2">
    <location>
        <begin position="55"/>
        <end position="83"/>
    </location>
</feature>
<sequence length="287" mass="32590">MARFLHDLNREIQDVVELQHCGTLGELVHQAIKVEMQIRRRSASRRPYVGSSGWKGKEKEKEKVRREKSPKKGSEPSQGRKELAITPTPNAPRTSNIRCFKCLSKGHITSQCPNRRAMILRDNGEVECKSSRDEHSSSTKIESHSDGSHCEEDVLMMRRLVNSQIGKETGTQRENVFHSRSLVFGNLCSMIINGGSCVNVASQRLMKKLDLPTFAHPRPYKLQCLSEKEEELQQVEVAFTLSSYEDRVVCDVVLMEATHLLLGRLVTNRFTFVHMGQRIGPKHLSPK</sequence>
<proteinExistence type="predicted"/>
<keyword evidence="5" id="KW-1185">Reference proteome</keyword>
<evidence type="ECO:0000259" key="3">
    <source>
        <dbReference type="PROSITE" id="PS50158"/>
    </source>
</evidence>
<evidence type="ECO:0000313" key="5">
    <source>
        <dbReference type="Proteomes" id="UP000257109"/>
    </source>
</evidence>
<evidence type="ECO:0000313" key="4">
    <source>
        <dbReference type="EMBL" id="RDX76794.1"/>
    </source>
</evidence>
<dbReference type="PANTHER" id="PTHR35046">
    <property type="entry name" value="ZINC KNUCKLE (CCHC-TYPE) FAMILY PROTEIN"/>
    <property type="match status" value="1"/>
</dbReference>
<comment type="caution">
    <text evidence="4">The sequence shown here is derived from an EMBL/GenBank/DDBJ whole genome shotgun (WGS) entry which is preliminary data.</text>
</comment>
<keyword evidence="1" id="KW-0863">Zinc-finger</keyword>
<protein>
    <recommendedName>
        <fullName evidence="3">CCHC-type domain-containing protein</fullName>
    </recommendedName>
</protein>
<organism evidence="4 5">
    <name type="scientific">Mucuna pruriens</name>
    <name type="common">Velvet bean</name>
    <name type="synonym">Dolichos pruriens</name>
    <dbReference type="NCBI Taxonomy" id="157652"/>
    <lineage>
        <taxon>Eukaryota</taxon>
        <taxon>Viridiplantae</taxon>
        <taxon>Streptophyta</taxon>
        <taxon>Embryophyta</taxon>
        <taxon>Tracheophyta</taxon>
        <taxon>Spermatophyta</taxon>
        <taxon>Magnoliopsida</taxon>
        <taxon>eudicotyledons</taxon>
        <taxon>Gunneridae</taxon>
        <taxon>Pentapetalae</taxon>
        <taxon>rosids</taxon>
        <taxon>fabids</taxon>
        <taxon>Fabales</taxon>
        <taxon>Fabaceae</taxon>
        <taxon>Papilionoideae</taxon>
        <taxon>50 kb inversion clade</taxon>
        <taxon>NPAAA clade</taxon>
        <taxon>indigoferoid/millettioid clade</taxon>
        <taxon>Phaseoleae</taxon>
        <taxon>Mucuna</taxon>
    </lineage>
</organism>
<dbReference type="CDD" id="cd00303">
    <property type="entry name" value="retropepsin_like"/>
    <property type="match status" value="1"/>
</dbReference>
<dbReference type="Proteomes" id="UP000257109">
    <property type="component" value="Unassembled WGS sequence"/>
</dbReference>
<feature type="region of interest" description="Disordered" evidence="2">
    <location>
        <begin position="129"/>
        <end position="148"/>
    </location>
</feature>
<keyword evidence="1" id="KW-0862">Zinc</keyword>
<dbReference type="PROSITE" id="PS50158">
    <property type="entry name" value="ZF_CCHC"/>
    <property type="match status" value="1"/>
</dbReference>
<evidence type="ECO:0000256" key="1">
    <source>
        <dbReference type="PROSITE-ProRule" id="PRU00047"/>
    </source>
</evidence>
<dbReference type="GO" id="GO:0003676">
    <property type="term" value="F:nucleic acid binding"/>
    <property type="evidence" value="ECO:0007669"/>
    <property type="project" value="InterPro"/>
</dbReference>
<name>A0A371FEQ5_MUCPR</name>
<dbReference type="InterPro" id="IPR036875">
    <property type="entry name" value="Znf_CCHC_sf"/>
</dbReference>
<feature type="region of interest" description="Disordered" evidence="2">
    <location>
        <begin position="39"/>
        <end position="90"/>
    </location>
</feature>
<feature type="domain" description="CCHC-type" evidence="3">
    <location>
        <begin position="98"/>
        <end position="114"/>
    </location>
</feature>
<feature type="non-terminal residue" evidence="4">
    <location>
        <position position="1"/>
    </location>
</feature>